<dbReference type="EMBL" id="FO704550">
    <property type="protein sequence ID" value="CDG17112.1"/>
    <property type="molecule type" value="Genomic_DNA"/>
</dbReference>
<protein>
    <submittedName>
        <fullName evidence="1">Uncharacterized protein</fullName>
    </submittedName>
</protein>
<dbReference type="EMBL" id="VNHN01000083">
    <property type="protein sequence ID" value="TYO98203.1"/>
    <property type="molecule type" value="Genomic_DNA"/>
</dbReference>
<keyword evidence="4" id="KW-1185">Reference proteome</keyword>
<reference evidence="2 4" key="2">
    <citation type="submission" date="2019-07" db="EMBL/GenBank/DDBJ databases">
        <title>Genomic Encyclopedia of Type Strains, Phase I: the one thousand microbial genomes (KMG-I) project.</title>
        <authorList>
            <person name="Kyrpides N."/>
        </authorList>
    </citation>
    <scope>NUCLEOTIDE SEQUENCE [LARGE SCALE GENOMIC DNA]</scope>
    <source>
        <strain evidence="2 4">DSM 17909</strain>
    </source>
</reference>
<dbReference type="Proteomes" id="UP000032721">
    <property type="component" value="Chromosome"/>
</dbReference>
<reference evidence="1 3" key="1">
    <citation type="submission" date="2013-07" db="EMBL/GenBank/DDBJ databases">
        <authorList>
            <person name="Genoscope - CEA"/>
        </authorList>
    </citation>
    <scope>NUCLEOTIDE SEQUENCE [LARGE SCALE GENOMIC DNA]</scope>
    <source>
        <strain evidence="1">FRM16</strain>
        <strain evidence="3">FRM16 / DSM 17909</strain>
    </source>
</reference>
<accession>A0A068QPZ2</accession>
<proteinExistence type="predicted"/>
<dbReference type="AlphaFoldDB" id="A0A068QPZ2"/>
<evidence type="ECO:0000313" key="2">
    <source>
        <dbReference type="EMBL" id="TYO98203.1"/>
    </source>
</evidence>
<evidence type="ECO:0000313" key="3">
    <source>
        <dbReference type="Proteomes" id="UP000032721"/>
    </source>
</evidence>
<name>A0A068QPZ2_9GAMM</name>
<dbReference type="Proteomes" id="UP000324170">
    <property type="component" value="Unassembled WGS sequence"/>
</dbReference>
<organism evidence="1 3">
    <name type="scientific">Xenorhabdus doucetiae</name>
    <dbReference type="NCBI Taxonomy" id="351671"/>
    <lineage>
        <taxon>Bacteria</taxon>
        <taxon>Pseudomonadati</taxon>
        <taxon>Pseudomonadota</taxon>
        <taxon>Gammaproteobacteria</taxon>
        <taxon>Enterobacterales</taxon>
        <taxon>Morganellaceae</taxon>
        <taxon>Xenorhabdus</taxon>
    </lineage>
</organism>
<evidence type="ECO:0000313" key="4">
    <source>
        <dbReference type="Proteomes" id="UP000324170"/>
    </source>
</evidence>
<evidence type="ECO:0000313" key="1">
    <source>
        <dbReference type="EMBL" id="CDG17112.1"/>
    </source>
</evidence>
<sequence>MSFHADPKNPINEIKIGWIAFTTGSESKQADYFLWTSIKKTICVNFTSNYFSLKVNHTIDIYPINFNDYLPALRGEIVKAS</sequence>
<gene>
    <name evidence="2" type="ORF">LY16_03332</name>
    <name evidence="1" type="ORF">XDD1_1413</name>
</gene>
<dbReference type="KEGG" id="xdo:XDD1_1413"/>
<dbReference type="STRING" id="351671.XDD1_1413"/>
<dbReference type="HOGENOM" id="CLU_2573101_0_0_6"/>